<dbReference type="EMBL" id="MN739736">
    <property type="protein sequence ID" value="QHT23963.1"/>
    <property type="molecule type" value="Genomic_DNA"/>
</dbReference>
<evidence type="ECO:0000313" key="2">
    <source>
        <dbReference type="EMBL" id="QHT23963.1"/>
    </source>
</evidence>
<organism evidence="2">
    <name type="scientific">viral metagenome</name>
    <dbReference type="NCBI Taxonomy" id="1070528"/>
    <lineage>
        <taxon>unclassified sequences</taxon>
        <taxon>metagenomes</taxon>
        <taxon>organismal metagenomes</taxon>
    </lineage>
</organism>
<sequence length="212" mass="24305">MEKPLKERLFQAIMTSGLVKKTPPCSEELASAQLIPEKIEVSRFNGLTDRSGEEIYGKMIVEYKYINERGETIQVKNARVISSQLCVRYELPSSYGVNSFLNGIVGRDGSRSNCNENYNDYIEGTIDKPVKVPFDVDITKTSIGKRLLDRVDKFADERFLSDPRSSYSIEDANNEKGGYRTTRKYKKKRARGSKKRRGSVKRRTRVSSRKRK</sequence>
<evidence type="ECO:0000256" key="1">
    <source>
        <dbReference type="SAM" id="MobiDB-lite"/>
    </source>
</evidence>
<dbReference type="AlphaFoldDB" id="A0A6C0E683"/>
<proteinExistence type="predicted"/>
<feature type="compositionally biased region" description="Basic residues" evidence="1">
    <location>
        <begin position="181"/>
        <end position="212"/>
    </location>
</feature>
<name>A0A6C0E683_9ZZZZ</name>
<feature type="region of interest" description="Disordered" evidence="1">
    <location>
        <begin position="166"/>
        <end position="212"/>
    </location>
</feature>
<reference evidence="2" key="1">
    <citation type="journal article" date="2020" name="Nature">
        <title>Giant virus diversity and host interactions through global metagenomics.</title>
        <authorList>
            <person name="Schulz F."/>
            <person name="Roux S."/>
            <person name="Paez-Espino D."/>
            <person name="Jungbluth S."/>
            <person name="Walsh D.A."/>
            <person name="Denef V.J."/>
            <person name="McMahon K.D."/>
            <person name="Konstantinidis K.T."/>
            <person name="Eloe-Fadrosh E.A."/>
            <person name="Kyrpides N.C."/>
            <person name="Woyke T."/>
        </authorList>
    </citation>
    <scope>NUCLEOTIDE SEQUENCE</scope>
    <source>
        <strain evidence="2">GVMAG-M-3300023179-132</strain>
    </source>
</reference>
<protein>
    <submittedName>
        <fullName evidence="2">Uncharacterized protein</fullName>
    </submittedName>
</protein>
<accession>A0A6C0E683</accession>